<evidence type="ECO:0000313" key="1">
    <source>
        <dbReference type="EMBL" id="TWI35191.1"/>
    </source>
</evidence>
<evidence type="ECO:0000313" key="2">
    <source>
        <dbReference type="Proteomes" id="UP000316225"/>
    </source>
</evidence>
<organism evidence="1 2">
    <name type="scientific">Paracoccus sulfuroxidans</name>
    <dbReference type="NCBI Taxonomy" id="384678"/>
    <lineage>
        <taxon>Bacteria</taxon>
        <taxon>Pseudomonadati</taxon>
        <taxon>Pseudomonadota</taxon>
        <taxon>Alphaproteobacteria</taxon>
        <taxon>Rhodobacterales</taxon>
        <taxon>Paracoccaceae</taxon>
        <taxon>Paracoccus</taxon>
    </lineage>
</organism>
<dbReference type="EMBL" id="VLKU01000004">
    <property type="protein sequence ID" value="TWI35191.1"/>
    <property type="molecule type" value="Genomic_DNA"/>
</dbReference>
<proteinExistence type="predicted"/>
<gene>
    <name evidence="1" type="ORF">IQ24_01701</name>
</gene>
<reference evidence="1 2" key="1">
    <citation type="journal article" date="2015" name="Stand. Genomic Sci.">
        <title>Genomic Encyclopedia of Bacterial and Archaeal Type Strains, Phase III: the genomes of soil and plant-associated and newly described type strains.</title>
        <authorList>
            <person name="Whitman W.B."/>
            <person name="Woyke T."/>
            <person name="Klenk H.P."/>
            <person name="Zhou Y."/>
            <person name="Lilburn T.G."/>
            <person name="Beck B.J."/>
            <person name="De Vos P."/>
            <person name="Vandamme P."/>
            <person name="Eisen J.A."/>
            <person name="Garrity G."/>
            <person name="Hugenholtz P."/>
            <person name="Kyrpides N.C."/>
        </authorList>
    </citation>
    <scope>NUCLEOTIDE SEQUENCE [LARGE SCALE GENOMIC DNA]</scope>
    <source>
        <strain evidence="1 2">CGMCC 1.5364</strain>
    </source>
</reference>
<name>A0A562NSZ5_9RHOB</name>
<dbReference type="Proteomes" id="UP000316225">
    <property type="component" value="Unassembled WGS sequence"/>
</dbReference>
<comment type="caution">
    <text evidence="1">The sequence shown here is derived from an EMBL/GenBank/DDBJ whole genome shotgun (WGS) entry which is preliminary data.</text>
</comment>
<dbReference type="AlphaFoldDB" id="A0A562NSZ5"/>
<keyword evidence="2" id="KW-1185">Reference proteome</keyword>
<sequence length="251" mass="27729">MAKRKSGTTFLRRLPGLSDAQQQALDEAREVESIALATARAARVTIDELEGLGLRSDNILEKLASEARAHRLEIQRISTQTPQPRGRQDYPRKASRMLPVPERSIFLPPPPVPPLPDPLEARAVYQLVRSLHGFAATFGLARGRAIKALKIAGIDIYEDIAREWEAGCDTRELSRRHGPGRDTIARWIRKTGRTVLPRNSNWRYDEALIAETFDKAGSVNKAAEAAGVSWTTAGAVLSRYGIGCDGRSRGR</sequence>
<accession>A0A562NSZ5</accession>
<protein>
    <submittedName>
        <fullName evidence="1">Uncharacterized protein</fullName>
    </submittedName>
</protein>